<accession>R7STA8</accession>
<dbReference type="Proteomes" id="UP000053319">
    <property type="component" value="Unassembled WGS sequence"/>
</dbReference>
<dbReference type="AlphaFoldDB" id="R7STA8"/>
<organism evidence="2 3">
    <name type="scientific">Dichomitus squalens (strain LYAD-421)</name>
    <name type="common">Western red white-rot fungus</name>
    <dbReference type="NCBI Taxonomy" id="732165"/>
    <lineage>
        <taxon>Eukaryota</taxon>
        <taxon>Fungi</taxon>
        <taxon>Dikarya</taxon>
        <taxon>Basidiomycota</taxon>
        <taxon>Agaricomycotina</taxon>
        <taxon>Agaricomycetes</taxon>
        <taxon>Polyporales</taxon>
        <taxon>Polyporaceae</taxon>
        <taxon>Dichomitus</taxon>
    </lineage>
</organism>
<dbReference type="GeneID" id="18839729"/>
<evidence type="ECO:0000256" key="1">
    <source>
        <dbReference type="SAM" id="MobiDB-lite"/>
    </source>
</evidence>
<dbReference type="RefSeq" id="XP_007369144.1">
    <property type="nucleotide sequence ID" value="XM_007369082.1"/>
</dbReference>
<gene>
    <name evidence="2" type="ORF">DICSQDRAFT_173270</name>
</gene>
<evidence type="ECO:0000313" key="2">
    <source>
        <dbReference type="EMBL" id="EJF58182.1"/>
    </source>
</evidence>
<dbReference type="EMBL" id="JH719439">
    <property type="protein sequence ID" value="EJF58182.1"/>
    <property type="molecule type" value="Genomic_DNA"/>
</dbReference>
<evidence type="ECO:0000313" key="3">
    <source>
        <dbReference type="Proteomes" id="UP000053319"/>
    </source>
</evidence>
<proteinExistence type="predicted"/>
<dbReference type="KEGG" id="dsq:DICSQDRAFT_173270"/>
<protein>
    <submittedName>
        <fullName evidence="2">Uncharacterized protein</fullName>
    </submittedName>
</protein>
<sequence>MNGVEYEAWTEDMEDGYLEQSEDELEWNIFTFFNEKVFGSEAGAPDQQDPDADIYQEDCDEEDNVRAQVLKARTAQLKARCAQRESSAPNSSPQHAEDARSRSSSAQIVDPTSDFVDIAGGTPPSSQELSGLYTEAVV</sequence>
<feature type="region of interest" description="Disordered" evidence="1">
    <location>
        <begin position="80"/>
        <end position="138"/>
    </location>
</feature>
<feature type="compositionally biased region" description="Polar residues" evidence="1">
    <location>
        <begin position="84"/>
        <end position="94"/>
    </location>
</feature>
<name>R7STA8_DICSQ</name>
<dbReference type="HOGENOM" id="CLU_1855225_0_0_1"/>
<reference evidence="2 3" key="1">
    <citation type="journal article" date="2012" name="Science">
        <title>The Paleozoic origin of enzymatic lignin decomposition reconstructed from 31 fungal genomes.</title>
        <authorList>
            <person name="Floudas D."/>
            <person name="Binder M."/>
            <person name="Riley R."/>
            <person name="Barry K."/>
            <person name="Blanchette R.A."/>
            <person name="Henrissat B."/>
            <person name="Martinez A.T."/>
            <person name="Otillar R."/>
            <person name="Spatafora J.W."/>
            <person name="Yadav J.S."/>
            <person name="Aerts A."/>
            <person name="Benoit I."/>
            <person name="Boyd A."/>
            <person name="Carlson A."/>
            <person name="Copeland A."/>
            <person name="Coutinho P.M."/>
            <person name="de Vries R.P."/>
            <person name="Ferreira P."/>
            <person name="Findley K."/>
            <person name="Foster B."/>
            <person name="Gaskell J."/>
            <person name="Glotzer D."/>
            <person name="Gorecki P."/>
            <person name="Heitman J."/>
            <person name="Hesse C."/>
            <person name="Hori C."/>
            <person name="Igarashi K."/>
            <person name="Jurgens J.A."/>
            <person name="Kallen N."/>
            <person name="Kersten P."/>
            <person name="Kohler A."/>
            <person name="Kuees U."/>
            <person name="Kumar T.K.A."/>
            <person name="Kuo A."/>
            <person name="LaButti K."/>
            <person name="Larrondo L.F."/>
            <person name="Lindquist E."/>
            <person name="Ling A."/>
            <person name="Lombard V."/>
            <person name="Lucas S."/>
            <person name="Lundell T."/>
            <person name="Martin R."/>
            <person name="McLaughlin D.J."/>
            <person name="Morgenstern I."/>
            <person name="Morin E."/>
            <person name="Murat C."/>
            <person name="Nagy L.G."/>
            <person name="Nolan M."/>
            <person name="Ohm R.A."/>
            <person name="Patyshakuliyeva A."/>
            <person name="Rokas A."/>
            <person name="Ruiz-Duenas F.J."/>
            <person name="Sabat G."/>
            <person name="Salamov A."/>
            <person name="Samejima M."/>
            <person name="Schmutz J."/>
            <person name="Slot J.C."/>
            <person name="St John F."/>
            <person name="Stenlid J."/>
            <person name="Sun H."/>
            <person name="Sun S."/>
            <person name="Syed K."/>
            <person name="Tsang A."/>
            <person name="Wiebenga A."/>
            <person name="Young D."/>
            <person name="Pisabarro A."/>
            <person name="Eastwood D.C."/>
            <person name="Martin F."/>
            <person name="Cullen D."/>
            <person name="Grigoriev I.V."/>
            <person name="Hibbett D.S."/>
        </authorList>
    </citation>
    <scope>NUCLEOTIDE SEQUENCE [LARGE SCALE GENOMIC DNA]</scope>
    <source>
        <strain evidence="2 3">LYAD-421 SS1</strain>
    </source>
</reference>